<gene>
    <name evidence="2" type="ORF">B4167_0638</name>
</gene>
<dbReference type="AlphaFoldDB" id="A0A0D0G8D5"/>
<reference evidence="2 3" key="1">
    <citation type="submission" date="2015-01" db="EMBL/GenBank/DDBJ databases">
        <title>Draft Genome Sequences of Four Bacillus thermoamylovorans Strains, Isolated From Food Products.</title>
        <authorList>
            <person name="Krawcyk A.O."/>
            <person name="Berendsen E.M."/>
            <person name="Eijlander R.T."/>
            <person name="de Jong A."/>
            <person name="Wells-Bennik M."/>
            <person name="Kuipers O.P."/>
        </authorList>
    </citation>
    <scope>NUCLEOTIDE SEQUENCE [LARGE SCALE GENOMIC DNA]</scope>
    <source>
        <strain evidence="2 3">B4167</strain>
    </source>
</reference>
<evidence type="ECO:0000313" key="2">
    <source>
        <dbReference type="EMBL" id="KIO72310.1"/>
    </source>
</evidence>
<evidence type="ECO:0000313" key="3">
    <source>
        <dbReference type="Proteomes" id="UP000032076"/>
    </source>
</evidence>
<proteinExistence type="predicted"/>
<name>A0A0D0G8D5_9BACI</name>
<sequence>MADNGATGSGRTIEEIVSTTTRRDDHGFPFAVTERVS</sequence>
<dbReference type="EMBL" id="JXLU01000096">
    <property type="protein sequence ID" value="KIO72310.1"/>
    <property type="molecule type" value="Genomic_DNA"/>
</dbReference>
<dbReference type="Proteomes" id="UP000032076">
    <property type="component" value="Unassembled WGS sequence"/>
</dbReference>
<accession>A0A0D0G8D5</accession>
<organism evidence="2 3">
    <name type="scientific">Caldibacillus thermoamylovorans</name>
    <dbReference type="NCBI Taxonomy" id="35841"/>
    <lineage>
        <taxon>Bacteria</taxon>
        <taxon>Bacillati</taxon>
        <taxon>Bacillota</taxon>
        <taxon>Bacilli</taxon>
        <taxon>Bacillales</taxon>
        <taxon>Bacillaceae</taxon>
        <taxon>Caldibacillus</taxon>
    </lineage>
</organism>
<comment type="caution">
    <text evidence="2">The sequence shown here is derived from an EMBL/GenBank/DDBJ whole genome shotgun (WGS) entry which is preliminary data.</text>
</comment>
<feature type="region of interest" description="Disordered" evidence="1">
    <location>
        <begin position="1"/>
        <end position="24"/>
    </location>
</feature>
<evidence type="ECO:0000256" key="1">
    <source>
        <dbReference type="SAM" id="MobiDB-lite"/>
    </source>
</evidence>
<protein>
    <submittedName>
        <fullName evidence="2">Uncharacterized protein</fullName>
    </submittedName>
</protein>